<evidence type="ECO:0000313" key="2">
    <source>
        <dbReference type="EMBL" id="GAA4330821.1"/>
    </source>
</evidence>
<feature type="chain" id="PRO_5046068749" description="T9SS type A sorting domain-containing protein" evidence="1">
    <location>
        <begin position="20"/>
        <end position="470"/>
    </location>
</feature>
<proteinExistence type="predicted"/>
<dbReference type="Gene3D" id="2.60.40.10">
    <property type="entry name" value="Immunoglobulins"/>
    <property type="match status" value="1"/>
</dbReference>
<dbReference type="Proteomes" id="UP001501725">
    <property type="component" value="Unassembled WGS sequence"/>
</dbReference>
<evidence type="ECO:0008006" key="4">
    <source>
        <dbReference type="Google" id="ProtNLM"/>
    </source>
</evidence>
<protein>
    <recommendedName>
        <fullName evidence="4">T9SS type A sorting domain-containing protein</fullName>
    </recommendedName>
</protein>
<feature type="signal peptide" evidence="1">
    <location>
        <begin position="1"/>
        <end position="19"/>
    </location>
</feature>
<sequence length="470" mass="48556">MKRILLSVLGLSVMLTTSAQQLTNKGSLITIPSGNTVTVVGSISTSSNGAISNNGNLQTTGDWSHDGTLLYSGTGTLELNGSGAQTLTGTTLYNLLVSGSGTKTTSGTSTVSNSLLFSGTGILNTTTNSDTLELGSSATISETAAAYLDGWIRTTRTLSQGVSNSFGGLGITLTANGSAPGVTTAKRGTGITAVQTGSGNLGIARVFNVTPATNNGLNADVVFAYRDGELNSLSEASLVLFRSTDGGSSWTYLGQVARDASANTLTMSGLNSFGQLTLGSSATPLPLTWLSFTGIANTTGNLLQWTTANESNTSHFEVERSADGSSFQGIGRVGAAGNSSTDRRYSFTDGVTGGTYYYRLKQVDNDGRYSYSSVVRLARGEDARAMTASAYPVPFQDKLTLRLSKAFSGNTKLILSLMDATGKTVLRKEATMGAGQVDLPLSGLGALPKGSYYLQGTAAGGEHFLLKLAH</sequence>
<evidence type="ECO:0000313" key="3">
    <source>
        <dbReference type="Proteomes" id="UP001501725"/>
    </source>
</evidence>
<name>A0ABP8GW24_9BACT</name>
<dbReference type="PROSITE" id="PS00430">
    <property type="entry name" value="TONB_DEPENDENT_REC_1"/>
    <property type="match status" value="1"/>
</dbReference>
<accession>A0ABP8GW24</accession>
<dbReference type="RefSeq" id="WP_345255781.1">
    <property type="nucleotide sequence ID" value="NZ_BAABGY010000007.1"/>
</dbReference>
<dbReference type="InterPro" id="IPR013783">
    <property type="entry name" value="Ig-like_fold"/>
</dbReference>
<dbReference type="EMBL" id="BAABGY010000007">
    <property type="protein sequence ID" value="GAA4330821.1"/>
    <property type="molecule type" value="Genomic_DNA"/>
</dbReference>
<dbReference type="InterPro" id="IPR010916">
    <property type="entry name" value="TonB_box_CS"/>
</dbReference>
<reference evidence="3" key="1">
    <citation type="journal article" date="2019" name="Int. J. Syst. Evol. Microbiol.">
        <title>The Global Catalogue of Microorganisms (GCM) 10K type strain sequencing project: providing services to taxonomists for standard genome sequencing and annotation.</title>
        <authorList>
            <consortium name="The Broad Institute Genomics Platform"/>
            <consortium name="The Broad Institute Genome Sequencing Center for Infectious Disease"/>
            <person name="Wu L."/>
            <person name="Ma J."/>
        </authorList>
    </citation>
    <scope>NUCLEOTIDE SEQUENCE [LARGE SCALE GENOMIC DNA]</scope>
    <source>
        <strain evidence="3">JCM 17919</strain>
    </source>
</reference>
<comment type="caution">
    <text evidence="2">The sequence shown here is derived from an EMBL/GenBank/DDBJ whole genome shotgun (WGS) entry which is preliminary data.</text>
</comment>
<gene>
    <name evidence="2" type="ORF">GCM10023184_22190</name>
</gene>
<keyword evidence="3" id="KW-1185">Reference proteome</keyword>
<organism evidence="2 3">
    <name type="scientific">Flaviaesturariibacter amylovorans</name>
    <dbReference type="NCBI Taxonomy" id="1084520"/>
    <lineage>
        <taxon>Bacteria</taxon>
        <taxon>Pseudomonadati</taxon>
        <taxon>Bacteroidota</taxon>
        <taxon>Chitinophagia</taxon>
        <taxon>Chitinophagales</taxon>
        <taxon>Chitinophagaceae</taxon>
        <taxon>Flaviaestuariibacter</taxon>
    </lineage>
</organism>
<keyword evidence="1" id="KW-0732">Signal</keyword>
<evidence type="ECO:0000256" key="1">
    <source>
        <dbReference type="SAM" id="SignalP"/>
    </source>
</evidence>